<name>A0A2T1D2J6_9CYAN</name>
<accession>A0A2T1D2J6</accession>
<dbReference type="STRING" id="1920490.GCA_001895925_05472"/>
<dbReference type="GO" id="GO:0003677">
    <property type="term" value="F:DNA binding"/>
    <property type="evidence" value="ECO:0007669"/>
    <property type="project" value="InterPro"/>
</dbReference>
<dbReference type="GO" id="GO:0004803">
    <property type="term" value="F:transposase activity"/>
    <property type="evidence" value="ECO:0007669"/>
    <property type="project" value="InterPro"/>
</dbReference>
<evidence type="ECO:0000313" key="4">
    <source>
        <dbReference type="Proteomes" id="UP000238634"/>
    </source>
</evidence>
<dbReference type="InterPro" id="IPR002559">
    <property type="entry name" value="Transposase_11"/>
</dbReference>
<protein>
    <submittedName>
        <fullName evidence="3">ISAs1 family transposase</fullName>
    </submittedName>
</protein>
<dbReference type="AlphaFoldDB" id="A0A2T1D2J6"/>
<dbReference type="GO" id="GO:0006313">
    <property type="term" value="P:DNA transposition"/>
    <property type="evidence" value="ECO:0007669"/>
    <property type="project" value="InterPro"/>
</dbReference>
<dbReference type="EMBL" id="PVWG01000080">
    <property type="protein sequence ID" value="PSB14700.1"/>
    <property type="molecule type" value="Genomic_DNA"/>
</dbReference>
<evidence type="ECO:0000313" key="3">
    <source>
        <dbReference type="EMBL" id="PSB14700.1"/>
    </source>
</evidence>
<feature type="domain" description="Transposase IS4-like" evidence="1">
    <location>
        <begin position="106"/>
        <end position="346"/>
    </location>
</feature>
<gene>
    <name evidence="3" type="ORF">C7B65_26035</name>
</gene>
<dbReference type="NCBIfam" id="NF033564">
    <property type="entry name" value="transpos_ISAs1"/>
    <property type="match status" value="1"/>
</dbReference>
<dbReference type="Pfam" id="PF01609">
    <property type="entry name" value="DDE_Tnp_1"/>
    <property type="match status" value="1"/>
</dbReference>
<dbReference type="Pfam" id="PF13808">
    <property type="entry name" value="DDE_Tnp_1_assoc"/>
    <property type="match status" value="1"/>
</dbReference>
<comment type="caution">
    <text evidence="3">The sequence shown here is derived from an EMBL/GenBank/DDBJ whole genome shotgun (WGS) entry which is preliminary data.</text>
</comment>
<reference evidence="3 4" key="2">
    <citation type="submission" date="2018-03" db="EMBL/GenBank/DDBJ databases">
        <title>The ancient ancestry and fast evolution of plastids.</title>
        <authorList>
            <person name="Moore K.R."/>
            <person name="Magnabosco C."/>
            <person name="Momper L."/>
            <person name="Gold D.A."/>
            <person name="Bosak T."/>
            <person name="Fournier G.P."/>
        </authorList>
    </citation>
    <scope>NUCLEOTIDE SEQUENCE [LARGE SCALE GENOMIC DNA]</scope>
    <source>
        <strain evidence="3 4">ULC007</strain>
    </source>
</reference>
<dbReference type="RefSeq" id="WP_073074950.1">
    <property type="nucleotide sequence ID" value="NZ_MPPI01000052.1"/>
</dbReference>
<keyword evidence="4" id="KW-1185">Reference proteome</keyword>
<evidence type="ECO:0000259" key="2">
    <source>
        <dbReference type="Pfam" id="PF13808"/>
    </source>
</evidence>
<sequence length="377" mass="42124">MNSPTDARILSHFADLDDPRNQRGKDHRLLDIVAIAICAVICGAESWVDIELYGQSKQEWLGTFLSLNKGIPSHDTFARVFARLDPDQMQACFISWIRAISQLSAGEVIAIDGKTVRHSYDRANGKGAIHMVSAWASANRLVLGQRKVDEKSNEITAIPQLLQVLAIEGCIVTIDAMGTQKEIASVIIDKGADYILALKGNQGGLFEDVQWLFEQAQATQFQEVAHDFAQTIDKGHGRTEIRRCWTLSESELDYLVQKSQWKGLQTVVMLQSERRVNGQVSTESRYYISSLASHAAKIAAAIRTPWMVENHLHWVLDVSFNEDACRIRKDHAPQNLSLLRHIALNLLGQDQSTKVGIAAKRKKAGWDDAYLLRILAL</sequence>
<reference evidence="3 4" key="1">
    <citation type="submission" date="2018-02" db="EMBL/GenBank/DDBJ databases">
        <authorList>
            <person name="Cohen D.B."/>
            <person name="Kent A.D."/>
        </authorList>
    </citation>
    <scope>NUCLEOTIDE SEQUENCE [LARGE SCALE GENOMIC DNA]</scope>
    <source>
        <strain evidence="3 4">ULC007</strain>
    </source>
</reference>
<dbReference type="PANTHER" id="PTHR30298:SF0">
    <property type="entry name" value="PROTEIN YBFL-RELATED"/>
    <property type="match status" value="1"/>
</dbReference>
<proteinExistence type="predicted"/>
<organism evidence="3 4">
    <name type="scientific">Phormidesmis priestleyi ULC007</name>
    <dbReference type="NCBI Taxonomy" id="1920490"/>
    <lineage>
        <taxon>Bacteria</taxon>
        <taxon>Bacillati</taxon>
        <taxon>Cyanobacteriota</taxon>
        <taxon>Cyanophyceae</taxon>
        <taxon>Leptolyngbyales</taxon>
        <taxon>Leptolyngbyaceae</taxon>
        <taxon>Phormidesmis</taxon>
    </lineage>
</organism>
<dbReference type="InterPro" id="IPR047647">
    <property type="entry name" value="ISAs1_transpos"/>
</dbReference>
<dbReference type="InterPro" id="IPR051698">
    <property type="entry name" value="Transposase_11-like"/>
</dbReference>
<dbReference type="PANTHER" id="PTHR30298">
    <property type="entry name" value="H REPEAT-ASSOCIATED PREDICTED TRANSPOSASE"/>
    <property type="match status" value="1"/>
</dbReference>
<dbReference type="Proteomes" id="UP000238634">
    <property type="component" value="Unassembled WGS sequence"/>
</dbReference>
<dbReference type="InterPro" id="IPR032806">
    <property type="entry name" value="YbfD_N"/>
</dbReference>
<evidence type="ECO:0000259" key="1">
    <source>
        <dbReference type="Pfam" id="PF01609"/>
    </source>
</evidence>
<feature type="domain" description="H repeat-associated protein N-terminal" evidence="2">
    <location>
        <begin position="11"/>
        <end position="97"/>
    </location>
</feature>
<dbReference type="OrthoDB" id="582614at2"/>